<proteinExistence type="predicted"/>
<sequence length="153" mass="16750">MPLFSTLATASRVSASWSSSLSASSRMSAWRASATVILRGLVRPPNILPNISCMFCIWMPWAPGRSIMPMGMPLPWSAICTSISRVSMLPSRSIRRNFMRVSPLAPSPTRAVTSRSSAANSALAWTSLRALSRVWVMETSTRSRTMLSTSRPT</sequence>
<dbReference type="AlphaFoldDB" id="A0A6J4HAP5"/>
<protein>
    <submittedName>
        <fullName evidence="1">Uncharacterized protein</fullName>
    </submittedName>
</protein>
<reference evidence="1" key="1">
    <citation type="submission" date="2020-02" db="EMBL/GenBank/DDBJ databases">
        <authorList>
            <person name="Meier V. D."/>
        </authorList>
    </citation>
    <scope>NUCLEOTIDE SEQUENCE</scope>
    <source>
        <strain evidence="1">AVDCRST_MAG04</strain>
    </source>
</reference>
<dbReference type="EMBL" id="CADCTL010000034">
    <property type="protein sequence ID" value="CAA9218040.1"/>
    <property type="molecule type" value="Genomic_DNA"/>
</dbReference>
<gene>
    <name evidence="1" type="ORF">AVDCRST_MAG04-508</name>
</gene>
<evidence type="ECO:0000313" key="1">
    <source>
        <dbReference type="EMBL" id="CAA9218040.1"/>
    </source>
</evidence>
<name>A0A6J4HAP5_9PROT</name>
<accession>A0A6J4HAP5</accession>
<organism evidence="1">
    <name type="scientific">uncultured Acetobacteraceae bacterium</name>
    <dbReference type="NCBI Taxonomy" id="169975"/>
    <lineage>
        <taxon>Bacteria</taxon>
        <taxon>Pseudomonadati</taxon>
        <taxon>Pseudomonadota</taxon>
        <taxon>Alphaproteobacteria</taxon>
        <taxon>Acetobacterales</taxon>
        <taxon>Acetobacteraceae</taxon>
        <taxon>environmental samples</taxon>
    </lineage>
</organism>